<dbReference type="PATRIC" id="fig|1121451.3.peg.2125"/>
<gene>
    <name evidence="2" type="ORF">DESAM_21893</name>
</gene>
<dbReference type="Pfam" id="PF12790">
    <property type="entry name" value="T6SS-SciN"/>
    <property type="match status" value="1"/>
</dbReference>
<dbReference type="Proteomes" id="UP000010808">
    <property type="component" value="Chromosome"/>
</dbReference>
<dbReference type="KEGG" id="dhy:DESAM_21893"/>
<dbReference type="RefSeq" id="WP_015336767.1">
    <property type="nucleotide sequence ID" value="NC_020055.1"/>
</dbReference>
<evidence type="ECO:0000256" key="1">
    <source>
        <dbReference type="SAM" id="SignalP"/>
    </source>
</evidence>
<organism evidence="2 3">
    <name type="scientific">Maridesulfovibrio hydrothermalis AM13 = DSM 14728</name>
    <dbReference type="NCBI Taxonomy" id="1121451"/>
    <lineage>
        <taxon>Bacteria</taxon>
        <taxon>Pseudomonadati</taxon>
        <taxon>Thermodesulfobacteriota</taxon>
        <taxon>Desulfovibrionia</taxon>
        <taxon>Desulfovibrionales</taxon>
        <taxon>Desulfovibrionaceae</taxon>
        <taxon>Maridesulfovibrio</taxon>
    </lineage>
</organism>
<dbReference type="AlphaFoldDB" id="L0RF30"/>
<keyword evidence="1" id="KW-0732">Signal</keyword>
<keyword evidence="2" id="KW-0449">Lipoprotein</keyword>
<dbReference type="Gene3D" id="2.60.40.4150">
    <property type="entry name" value="Type VI secretion system, lipoprotein SciN"/>
    <property type="match status" value="1"/>
</dbReference>
<dbReference type="InterPro" id="IPR017734">
    <property type="entry name" value="T6SS_SciN"/>
</dbReference>
<dbReference type="STRING" id="1121451.DESAM_21893"/>
<dbReference type="PROSITE" id="PS51257">
    <property type="entry name" value="PROKAR_LIPOPROTEIN"/>
    <property type="match status" value="1"/>
</dbReference>
<keyword evidence="3" id="KW-1185">Reference proteome</keyword>
<dbReference type="InterPro" id="IPR038706">
    <property type="entry name" value="Type_VI_SciN-like_sf"/>
</dbReference>
<dbReference type="eggNOG" id="COG3521">
    <property type="taxonomic scope" value="Bacteria"/>
</dbReference>
<sequence length="192" mass="21257">MRCKCFKLFFVMLLFITVSCGGKQKPVDPTTVTTPASSPDQMKWTYQTNAISFQLNVDKNLNEYDGSPHSLLLCVYQLTELSKFKELAGSTTGLGKLYNCTSFGPTVKQVKREFVQPGKNATISMDRAEGAKFVGIAAGYYDLQGGGATRTWQIPMNISETGMLFWSDTWYAPAKLDAMIILGPHEIQKVGE</sequence>
<name>L0RF30_9BACT</name>
<feature type="signal peptide" evidence="1">
    <location>
        <begin position="1"/>
        <end position="20"/>
    </location>
</feature>
<dbReference type="HOGENOM" id="CLU_102939_2_0_7"/>
<dbReference type="EMBL" id="FO203522">
    <property type="protein sequence ID" value="CCO24166.1"/>
    <property type="molecule type" value="Genomic_DNA"/>
</dbReference>
<evidence type="ECO:0000313" key="2">
    <source>
        <dbReference type="EMBL" id="CCO24166.1"/>
    </source>
</evidence>
<evidence type="ECO:0000313" key="3">
    <source>
        <dbReference type="Proteomes" id="UP000010808"/>
    </source>
</evidence>
<protein>
    <submittedName>
        <fullName evidence="2">Type VI secretion lipoprotein, VC_A0113 family</fullName>
    </submittedName>
</protein>
<proteinExistence type="predicted"/>
<feature type="chain" id="PRO_5003947299" evidence="1">
    <location>
        <begin position="21"/>
        <end position="192"/>
    </location>
</feature>
<reference evidence="2 3" key="1">
    <citation type="submission" date="2012-10" db="EMBL/GenBank/DDBJ databases">
        <authorList>
            <person name="Genoscope - CEA"/>
        </authorList>
    </citation>
    <scope>NUCLEOTIDE SEQUENCE [LARGE SCALE GENOMIC DNA]</scope>
    <source>
        <strain evidence="3">AM13 / DSM 14728</strain>
    </source>
</reference>
<accession>L0RF30</accession>